<protein>
    <submittedName>
        <fullName evidence="1">Uncharacterized protein</fullName>
    </submittedName>
</protein>
<dbReference type="EMBL" id="KN818271">
    <property type="protein sequence ID" value="KIL62400.1"/>
    <property type="molecule type" value="Genomic_DNA"/>
</dbReference>
<dbReference type="InParanoid" id="A0A0C2SH07"/>
<organism evidence="1 2">
    <name type="scientific">Amanita muscaria (strain Koide BX008)</name>
    <dbReference type="NCBI Taxonomy" id="946122"/>
    <lineage>
        <taxon>Eukaryota</taxon>
        <taxon>Fungi</taxon>
        <taxon>Dikarya</taxon>
        <taxon>Basidiomycota</taxon>
        <taxon>Agaricomycotina</taxon>
        <taxon>Agaricomycetes</taxon>
        <taxon>Agaricomycetidae</taxon>
        <taxon>Agaricales</taxon>
        <taxon>Pluteineae</taxon>
        <taxon>Amanitaceae</taxon>
        <taxon>Amanita</taxon>
    </lineage>
</organism>
<dbReference type="Proteomes" id="UP000054549">
    <property type="component" value="Unassembled WGS sequence"/>
</dbReference>
<dbReference type="HOGENOM" id="CLU_2849225_0_0_1"/>
<gene>
    <name evidence="1" type="ORF">M378DRAFT_165764</name>
</gene>
<proteinExistence type="predicted"/>
<evidence type="ECO:0000313" key="1">
    <source>
        <dbReference type="EMBL" id="KIL62400.1"/>
    </source>
</evidence>
<reference evidence="1 2" key="1">
    <citation type="submission" date="2014-04" db="EMBL/GenBank/DDBJ databases">
        <title>Evolutionary Origins and Diversification of the Mycorrhizal Mutualists.</title>
        <authorList>
            <consortium name="DOE Joint Genome Institute"/>
            <consortium name="Mycorrhizal Genomics Consortium"/>
            <person name="Kohler A."/>
            <person name="Kuo A."/>
            <person name="Nagy L.G."/>
            <person name="Floudas D."/>
            <person name="Copeland A."/>
            <person name="Barry K.W."/>
            <person name="Cichocki N."/>
            <person name="Veneault-Fourrey C."/>
            <person name="LaButti K."/>
            <person name="Lindquist E.A."/>
            <person name="Lipzen A."/>
            <person name="Lundell T."/>
            <person name="Morin E."/>
            <person name="Murat C."/>
            <person name="Riley R."/>
            <person name="Ohm R."/>
            <person name="Sun H."/>
            <person name="Tunlid A."/>
            <person name="Henrissat B."/>
            <person name="Grigoriev I.V."/>
            <person name="Hibbett D.S."/>
            <person name="Martin F."/>
        </authorList>
    </citation>
    <scope>NUCLEOTIDE SEQUENCE [LARGE SCALE GENOMIC DNA]</scope>
    <source>
        <strain evidence="1 2">Koide BX008</strain>
    </source>
</reference>
<sequence length="65" mass="7176">MRPMYSFTAYTCGGWFGMERTGVNTTDLLAELEKRQLIPVRGSLSVIKTLAIPPVDGAFQVARIT</sequence>
<dbReference type="AlphaFoldDB" id="A0A0C2SH07"/>
<keyword evidence="2" id="KW-1185">Reference proteome</keyword>
<accession>A0A0C2SH07</accession>
<evidence type="ECO:0000313" key="2">
    <source>
        <dbReference type="Proteomes" id="UP000054549"/>
    </source>
</evidence>
<name>A0A0C2SH07_AMAMK</name>